<dbReference type="EMBL" id="JBBKXZ010000001">
    <property type="protein sequence ID" value="MFD3393394.1"/>
    <property type="molecule type" value="Genomic_DNA"/>
</dbReference>
<evidence type="ECO:0000259" key="1">
    <source>
        <dbReference type="Pfam" id="PF10593"/>
    </source>
</evidence>
<name>A0ABW6DCB8_9BACT</name>
<dbReference type="InterPro" id="IPR027417">
    <property type="entry name" value="P-loop_NTPase"/>
</dbReference>
<dbReference type="Pfam" id="PF10593">
    <property type="entry name" value="Z1"/>
    <property type="match status" value="1"/>
</dbReference>
<comment type="caution">
    <text evidence="2">The sequence shown here is derived from an EMBL/GenBank/DDBJ whole genome shotgun (WGS) entry which is preliminary data.</text>
</comment>
<feature type="domain" description="Putative endonuclease Z1" evidence="1">
    <location>
        <begin position="505"/>
        <end position="708"/>
    </location>
</feature>
<evidence type="ECO:0000313" key="3">
    <source>
        <dbReference type="Proteomes" id="UP001598138"/>
    </source>
</evidence>
<dbReference type="Proteomes" id="UP001598138">
    <property type="component" value="Unassembled WGS sequence"/>
</dbReference>
<reference evidence="2 3" key="1">
    <citation type="submission" date="2024-03" db="EMBL/GenBank/DDBJ databases">
        <title>Aquirufa genome sequencing.</title>
        <authorList>
            <person name="Pitt A."/>
            <person name="Hahn M.W."/>
        </authorList>
    </citation>
    <scope>NUCLEOTIDE SEQUENCE [LARGE SCALE GENOMIC DNA]</scope>
    <source>
        <strain evidence="2 3">OSTEICH-129V</strain>
    </source>
</reference>
<organism evidence="2 3">
    <name type="scientific">Aquirufa avitistagni</name>
    <dbReference type="NCBI Taxonomy" id="3104728"/>
    <lineage>
        <taxon>Bacteria</taxon>
        <taxon>Pseudomonadati</taxon>
        <taxon>Bacteroidota</taxon>
        <taxon>Cytophagia</taxon>
        <taxon>Cytophagales</taxon>
        <taxon>Flectobacillaceae</taxon>
        <taxon>Aquirufa</taxon>
    </lineage>
</organism>
<accession>A0ABW6DCB8</accession>
<proteinExistence type="predicted"/>
<evidence type="ECO:0000313" key="2">
    <source>
        <dbReference type="EMBL" id="MFD3393394.1"/>
    </source>
</evidence>
<dbReference type="InterPro" id="IPR018310">
    <property type="entry name" value="Put_endonuclease_Z1-dom"/>
</dbReference>
<sequence length="1008" mass="116282">MNELLKKQFIREANNLLLLYPEVTAYENFLIWINEFYGPIESFDTNELEEIFPKPIEYIPLNIEEINEFGDVNTNSEYTDSISYSLSDLNEFGWLNNINDRNNISTNKFYKNIVLPSIGAMPLEVKKEIELHSMHILGRCNNPKDWQENIQGLVYGMVQSGKTASMMTLMGLAKSAGYRLFIVLSGDKESLRNQTQKRINESFNLNNGGYSNNSQDKIRSITTLKDDYSQVARGQHNGVDLWTLRDKSETIIICIKKESNNLKKLLSHLKDIEQACNQGRIVDHNFATDFKTMILDDEADFASQDTSIRGQGSTIHNLLCNIRETITQNCYVAYTATPQACIGANPHKLIGYPKDFIWLLEPHRNTNGETSSYLGLEEFFEKFPNQLISIIGKNAWPHIEKEDGIKKGIYKPDSNEVINDKKLSDIELENVIKLIENKSHRDSSCPEFKIAIIDFIIGCSIRWYRHFLSCKKAGFFERSLPTIQEIEEIELNATGFTGMGYKPFPYHSMMFNLAYINENQTHIIELINKLWQEVNNEFQDVIANNWNSESNTFLKCYQNQLEKSKRFELQVPEANSLQVFIKYALIITGKTINGTDNKYLYLINSDIDEGTILKYDSALREDRPKKASIIVGGNILSRGLTIENLSTTIFVRSQVMSLGDTNLQMCRWFGHKKNAIDLQTVYMQEHSFELFQNISESDRELRDQFKYHIFHNIPNKCLLLYLSNSPLFKSTSPSKMRNSGTGTQSYSGITVDLLQHLKHENFLENHALLENYLNKLKKNIVGKIEHNRATVYRKVPIDDFLDFFQKLKVSDDSLNISPSRYLKYLEKWREFDSRNFPDINIAIFDSDENNIPRERSRKINGVINEFKTEEDFKNATTNSLSAFRGGKSSKESKIKYCGDFLIDFPENFHSANYEIKNLRRPKSSGILFIFYKIQANYIGKFNGKKVFFNENDSGFIKADMTVPLITFSIATPLGGPIFSTRYNRDVLQIVIENSTECEKHIENINRLI</sequence>
<gene>
    <name evidence="2" type="ORF">U0R10_02055</name>
</gene>
<dbReference type="RefSeq" id="WP_377982020.1">
    <property type="nucleotide sequence ID" value="NZ_JBBKXZ010000001.1"/>
</dbReference>
<keyword evidence="3" id="KW-1185">Reference proteome</keyword>
<protein>
    <submittedName>
        <fullName evidence="2">Z1 domain-containing protein</fullName>
    </submittedName>
</protein>
<dbReference type="Gene3D" id="3.40.50.300">
    <property type="entry name" value="P-loop containing nucleotide triphosphate hydrolases"/>
    <property type="match status" value="1"/>
</dbReference>